<feature type="domain" description="CCHC-type" evidence="3">
    <location>
        <begin position="282"/>
        <end position="297"/>
    </location>
</feature>
<evidence type="ECO:0000313" key="4">
    <source>
        <dbReference type="EMBL" id="KAK9139538.1"/>
    </source>
</evidence>
<dbReference type="Pfam" id="PF14111">
    <property type="entry name" value="DUF4283"/>
    <property type="match status" value="1"/>
</dbReference>
<dbReference type="InterPro" id="IPR040256">
    <property type="entry name" value="At4g02000-like"/>
</dbReference>
<dbReference type="Gene3D" id="3.30.420.10">
    <property type="entry name" value="Ribonuclease H-like superfamily/Ribonuclease H"/>
    <property type="match status" value="1"/>
</dbReference>
<accession>A0AAP0PCC5</accession>
<dbReference type="PANTHER" id="PTHR31286:SF99">
    <property type="entry name" value="DUF4283 DOMAIN-CONTAINING PROTEIN"/>
    <property type="match status" value="1"/>
</dbReference>
<dbReference type="InterPro" id="IPR012337">
    <property type="entry name" value="RNaseH-like_sf"/>
</dbReference>
<name>A0AAP0PCC5_9MAGN</name>
<dbReference type="EMBL" id="JBBNAG010000004">
    <property type="protein sequence ID" value="KAK9139538.1"/>
    <property type="molecule type" value="Genomic_DNA"/>
</dbReference>
<dbReference type="InterPro" id="IPR001878">
    <property type="entry name" value="Znf_CCHC"/>
</dbReference>
<dbReference type="InterPro" id="IPR025558">
    <property type="entry name" value="DUF4283"/>
</dbReference>
<dbReference type="InterPro" id="IPR002156">
    <property type="entry name" value="RNaseH_domain"/>
</dbReference>
<dbReference type="GO" id="GO:0004523">
    <property type="term" value="F:RNA-DNA hybrid ribonuclease activity"/>
    <property type="evidence" value="ECO:0007669"/>
    <property type="project" value="InterPro"/>
</dbReference>
<reference evidence="4 5" key="1">
    <citation type="submission" date="2024-01" db="EMBL/GenBank/DDBJ databases">
        <title>Genome assemblies of Stephania.</title>
        <authorList>
            <person name="Yang L."/>
        </authorList>
    </citation>
    <scope>NUCLEOTIDE SEQUENCE [LARGE SCALE GENOMIC DNA]</scope>
    <source>
        <strain evidence="4">JXDWG</strain>
        <tissue evidence="4">Leaf</tissue>
    </source>
</reference>
<keyword evidence="1" id="KW-0862">Zinc</keyword>
<dbReference type="PANTHER" id="PTHR31286">
    <property type="entry name" value="GLYCINE-RICH CELL WALL STRUCTURAL PROTEIN 1.8-LIKE"/>
    <property type="match status" value="1"/>
</dbReference>
<evidence type="ECO:0000259" key="3">
    <source>
        <dbReference type="PROSITE" id="PS50158"/>
    </source>
</evidence>
<dbReference type="GO" id="GO:0008270">
    <property type="term" value="F:zinc ion binding"/>
    <property type="evidence" value="ECO:0007669"/>
    <property type="project" value="UniProtKB-KW"/>
</dbReference>
<dbReference type="Pfam" id="PF13456">
    <property type="entry name" value="RVT_3"/>
    <property type="match status" value="1"/>
</dbReference>
<dbReference type="PROSITE" id="PS50158">
    <property type="entry name" value="ZF_CCHC"/>
    <property type="match status" value="1"/>
</dbReference>
<organism evidence="4 5">
    <name type="scientific">Stephania cephalantha</name>
    <dbReference type="NCBI Taxonomy" id="152367"/>
    <lineage>
        <taxon>Eukaryota</taxon>
        <taxon>Viridiplantae</taxon>
        <taxon>Streptophyta</taxon>
        <taxon>Embryophyta</taxon>
        <taxon>Tracheophyta</taxon>
        <taxon>Spermatophyta</taxon>
        <taxon>Magnoliopsida</taxon>
        <taxon>Ranunculales</taxon>
        <taxon>Menispermaceae</taxon>
        <taxon>Menispermoideae</taxon>
        <taxon>Cissampelideae</taxon>
        <taxon>Stephania</taxon>
    </lineage>
</organism>
<keyword evidence="5" id="KW-1185">Reference proteome</keyword>
<evidence type="ECO:0000256" key="2">
    <source>
        <dbReference type="SAM" id="MobiDB-lite"/>
    </source>
</evidence>
<dbReference type="GO" id="GO:0003676">
    <property type="term" value="F:nucleic acid binding"/>
    <property type="evidence" value="ECO:0007669"/>
    <property type="project" value="InterPro"/>
</dbReference>
<evidence type="ECO:0000256" key="1">
    <source>
        <dbReference type="PROSITE-ProRule" id="PRU00047"/>
    </source>
</evidence>
<feature type="region of interest" description="Disordered" evidence="2">
    <location>
        <begin position="1"/>
        <end position="33"/>
    </location>
</feature>
<dbReference type="Proteomes" id="UP001419268">
    <property type="component" value="Unassembled WGS sequence"/>
</dbReference>
<dbReference type="CDD" id="cd06222">
    <property type="entry name" value="RNase_H_like"/>
    <property type="match status" value="1"/>
</dbReference>
<proteinExistence type="predicted"/>
<dbReference type="InterPro" id="IPR044730">
    <property type="entry name" value="RNase_H-like_dom_plant"/>
</dbReference>
<dbReference type="AlphaFoldDB" id="A0AAP0PCC5"/>
<dbReference type="InterPro" id="IPR036397">
    <property type="entry name" value="RNaseH_sf"/>
</dbReference>
<gene>
    <name evidence="4" type="ORF">Scep_009219</name>
</gene>
<sequence>MPEQKEEKLKRRLRSVSPKQSDGPVKAFPNQTTSKCSINKVDMSTNCLNKSLKEEDDPLDLSFMKNSLDTNDVQSGNDQVPSKDAEEEPLVIVQGIDILTTERGKQVLHKPWRTTVIVKIMGRNNVNRDFMATKLRSLWQPVGKMQVIDAGNDFFFARFDMEKDYSDVLSGGPWVMLDHNLSVQEWRPEFISCEAMIPTFPVWIRILGLPVEYYHKASIEAIGGSFGRYVKGDPRTMQGTGGTGGKFVRFCVEIDLELPLIPRLRLGGRELVIQYENLHTVCFCCGRFGHHSANCKESNSSCSHVSSSQFADINLINTPRRVAWNCPPTSWVKVNADGESKENGRQAFFGGCIRDEQGKWLLGYMGTAGSNKSNLIAELMSMKEGLDLAWALNYKKLVVESDSLEAIELIKGKVRERYYVAALVADCKKLINQDWSVRIVHITKEANQVADHMANLAVDSSFNYETMASPPDSVQPFLLADSMGI</sequence>
<feature type="region of interest" description="Disordered" evidence="2">
    <location>
        <begin position="63"/>
        <end position="85"/>
    </location>
</feature>
<keyword evidence="1" id="KW-0479">Metal-binding</keyword>
<protein>
    <recommendedName>
        <fullName evidence="3">CCHC-type domain-containing protein</fullName>
    </recommendedName>
</protein>
<dbReference type="SUPFAM" id="SSF53098">
    <property type="entry name" value="Ribonuclease H-like"/>
    <property type="match status" value="1"/>
</dbReference>
<keyword evidence="1" id="KW-0863">Zinc-finger</keyword>
<feature type="compositionally biased region" description="Polar residues" evidence="2">
    <location>
        <begin position="64"/>
        <end position="80"/>
    </location>
</feature>
<comment type="caution">
    <text evidence="4">The sequence shown here is derived from an EMBL/GenBank/DDBJ whole genome shotgun (WGS) entry which is preliminary data.</text>
</comment>
<evidence type="ECO:0000313" key="5">
    <source>
        <dbReference type="Proteomes" id="UP001419268"/>
    </source>
</evidence>